<accession>A0A075WIE8</accession>
<reference evidence="2 3" key="1">
    <citation type="submission" date="2013-07" db="EMBL/GenBank/DDBJ databases">
        <title>Genome of Archaeoglobus fulgidus.</title>
        <authorList>
            <person name="Fiebig A."/>
            <person name="Birkeland N.-K."/>
        </authorList>
    </citation>
    <scope>NUCLEOTIDE SEQUENCE [LARGE SCALE GENOMIC DNA]</scope>
    <source>
        <strain evidence="2 3">DSM 8774</strain>
    </source>
</reference>
<dbReference type="InterPro" id="IPR033469">
    <property type="entry name" value="CYTH-like_dom_sf"/>
</dbReference>
<dbReference type="SUPFAM" id="SSF55154">
    <property type="entry name" value="CYTH-like phosphatases"/>
    <property type="match status" value="1"/>
</dbReference>
<sequence>MEVEAKFPYREGVEEKVKEIAELIIEKFEHDIYFSHPCRDFASSDEALRIRQDVEGITLTYKGPKVDVETKSREEVKLKVENFEAAKQILEKLGFRAVAEVKKLRRIYGLCEAIICLDDVEGLGKFVEIEVEADNIDAKEKVFFIAEQLGYSRNESIRDSYLELILQKKSRKESL</sequence>
<dbReference type="InterPro" id="IPR023577">
    <property type="entry name" value="CYTH_domain"/>
</dbReference>
<dbReference type="EC" id="4.6.1.1" evidence="2"/>
<name>A0A075WIE8_ARCFL</name>
<dbReference type="PANTHER" id="PTHR21028:SF2">
    <property type="entry name" value="CYTH DOMAIN-CONTAINING PROTEIN"/>
    <property type="match status" value="1"/>
</dbReference>
<protein>
    <submittedName>
        <fullName evidence="2">Adenylyl cyclase CyaB, putative</fullName>
        <ecNumber evidence="2">4.6.1.1</ecNumber>
    </submittedName>
</protein>
<keyword evidence="2" id="KW-0456">Lyase</keyword>
<evidence type="ECO:0000313" key="2">
    <source>
        <dbReference type="EMBL" id="AIG98979.1"/>
    </source>
</evidence>
<dbReference type="Proteomes" id="UP000028501">
    <property type="component" value="Chromosome"/>
</dbReference>
<dbReference type="NCBIfam" id="TIGR00318">
    <property type="entry name" value="cyaB"/>
    <property type="match status" value="1"/>
</dbReference>
<dbReference type="HOGENOM" id="CLU_105244_2_0_2"/>
<dbReference type="PROSITE" id="PS51707">
    <property type="entry name" value="CYTH"/>
    <property type="match status" value="1"/>
</dbReference>
<dbReference type="Gene3D" id="2.40.320.10">
    <property type="entry name" value="Hypothetical Protein Pfu-838710-001"/>
    <property type="match status" value="1"/>
</dbReference>
<dbReference type="KEGG" id="afg:AFULGI_00022530"/>
<feature type="domain" description="CYTH" evidence="1">
    <location>
        <begin position="1"/>
        <end position="167"/>
    </location>
</feature>
<dbReference type="SMART" id="SM01118">
    <property type="entry name" value="CYTH"/>
    <property type="match status" value="1"/>
</dbReference>
<dbReference type="EMBL" id="CP006577">
    <property type="protein sequence ID" value="AIG98979.1"/>
    <property type="molecule type" value="Genomic_DNA"/>
</dbReference>
<dbReference type="Pfam" id="PF01928">
    <property type="entry name" value="CYTH"/>
    <property type="match status" value="1"/>
</dbReference>
<proteinExistence type="predicted"/>
<dbReference type="PANTHER" id="PTHR21028">
    <property type="entry name" value="SI:CH211-156B7.4"/>
    <property type="match status" value="1"/>
</dbReference>
<evidence type="ECO:0000313" key="3">
    <source>
        <dbReference type="Proteomes" id="UP000028501"/>
    </source>
</evidence>
<gene>
    <name evidence="2" type="ORF">AFULGI_00022530</name>
</gene>
<evidence type="ECO:0000259" key="1">
    <source>
        <dbReference type="PROSITE" id="PS51707"/>
    </source>
</evidence>
<dbReference type="InterPro" id="IPR008173">
    <property type="entry name" value="Adenylyl_cyclase_CyaB"/>
</dbReference>
<dbReference type="RefSeq" id="WP_052358794.1">
    <property type="nucleotide sequence ID" value="NZ_CP006577.1"/>
</dbReference>
<dbReference type="GO" id="GO:0004016">
    <property type="term" value="F:adenylate cyclase activity"/>
    <property type="evidence" value="ECO:0007669"/>
    <property type="project" value="UniProtKB-EC"/>
</dbReference>
<dbReference type="GeneID" id="24795734"/>
<dbReference type="AlphaFoldDB" id="A0A075WIE8"/>
<dbReference type="CDD" id="cd07890">
    <property type="entry name" value="CYTH-like_AC_IV-like"/>
    <property type="match status" value="1"/>
</dbReference>
<organism evidence="2 3">
    <name type="scientific">Archaeoglobus fulgidus DSM 8774</name>
    <dbReference type="NCBI Taxonomy" id="1344584"/>
    <lineage>
        <taxon>Archaea</taxon>
        <taxon>Methanobacteriati</taxon>
        <taxon>Methanobacteriota</taxon>
        <taxon>Archaeoglobi</taxon>
        <taxon>Archaeoglobales</taxon>
        <taxon>Archaeoglobaceae</taxon>
        <taxon>Archaeoglobus</taxon>
    </lineage>
</organism>